<dbReference type="AlphaFoldDB" id="A0A7V7RIZ2"/>
<dbReference type="Pfam" id="PF00990">
    <property type="entry name" value="GGDEF"/>
    <property type="match status" value="1"/>
</dbReference>
<keyword evidence="4" id="KW-1185">Reference proteome</keyword>
<feature type="transmembrane region" description="Helical" evidence="1">
    <location>
        <begin position="63"/>
        <end position="88"/>
    </location>
</feature>
<feature type="domain" description="GGDEF" evidence="2">
    <location>
        <begin position="366"/>
        <end position="496"/>
    </location>
</feature>
<accession>A0A7V7RIZ2</accession>
<dbReference type="InterPro" id="IPR000014">
    <property type="entry name" value="PAS"/>
</dbReference>
<comment type="caution">
    <text evidence="3">The sequence shown here is derived from an EMBL/GenBank/DDBJ whole genome shotgun (WGS) entry which is preliminary data.</text>
</comment>
<feature type="transmembrane region" description="Helical" evidence="1">
    <location>
        <begin position="36"/>
        <end position="57"/>
    </location>
</feature>
<sequence>MNLPFFKSAYDSLSMLSVSQGLLTNLNNIAYKRIKAISWLVVITYAALLYFGFVMMGDVADQTYLFVLRSFHFLVFVLSALFLLFHYYRKKRAIILSPKTLNNIVHIYAACYAFIGSVSSINSQRLTGNIDSYVIIILTIGAFLPLKFRNISMILMVNHFLFLTGLFLYAENQYEFLTKAFNSTAALVYALLLAGGIFLYIKRDYTHVGKLKENEQNFRKMFEVNPYPLILTSYEGKPILTNKKASLYFQSLVEDIHLLGTLSIYNNPSEREHLVREVKERGSVHRTLELKGSDGRNVWALVFCEKVIYGDQECILTGITDITHMKKLENELMQNASIDSLTGLMNRKYGLNHLQLEIDRADHSNSTMVIGFIDINKLKMVNDRYGHLEGDNLIKSICQSIQEVIDEEDLFFRYGGDEFVLVFLNKDLFGAERIWKQAEQKFAELDHRDHRPYKVSASIGYFQYEPNSQLTIEQILKYADDAMYKNKTASYESLNK</sequence>
<dbReference type="PROSITE" id="PS50887">
    <property type="entry name" value="GGDEF"/>
    <property type="match status" value="1"/>
</dbReference>
<dbReference type="InterPro" id="IPR035965">
    <property type="entry name" value="PAS-like_dom_sf"/>
</dbReference>
<dbReference type="GO" id="GO:0043709">
    <property type="term" value="P:cell adhesion involved in single-species biofilm formation"/>
    <property type="evidence" value="ECO:0007669"/>
    <property type="project" value="TreeGrafter"/>
</dbReference>
<dbReference type="InterPro" id="IPR029787">
    <property type="entry name" value="Nucleotide_cyclase"/>
</dbReference>
<evidence type="ECO:0000313" key="4">
    <source>
        <dbReference type="Proteomes" id="UP000441354"/>
    </source>
</evidence>
<dbReference type="EMBL" id="WBOT01000007">
    <property type="protein sequence ID" value="KAB2330596.1"/>
    <property type="molecule type" value="Genomic_DNA"/>
</dbReference>
<dbReference type="SUPFAM" id="SSF55785">
    <property type="entry name" value="PYP-like sensor domain (PAS domain)"/>
    <property type="match status" value="1"/>
</dbReference>
<dbReference type="SMART" id="SM00267">
    <property type="entry name" value="GGDEF"/>
    <property type="match status" value="1"/>
</dbReference>
<feature type="transmembrane region" description="Helical" evidence="1">
    <location>
        <begin position="130"/>
        <end position="146"/>
    </location>
</feature>
<keyword evidence="1" id="KW-0812">Transmembrane</keyword>
<keyword evidence="1" id="KW-1133">Transmembrane helix</keyword>
<dbReference type="SUPFAM" id="SSF55073">
    <property type="entry name" value="Nucleotide cyclase"/>
    <property type="match status" value="1"/>
</dbReference>
<feature type="transmembrane region" description="Helical" evidence="1">
    <location>
        <begin position="153"/>
        <end position="170"/>
    </location>
</feature>
<proteinExistence type="predicted"/>
<dbReference type="PANTHER" id="PTHR45138">
    <property type="entry name" value="REGULATORY COMPONENTS OF SENSORY TRANSDUCTION SYSTEM"/>
    <property type="match status" value="1"/>
</dbReference>
<organism evidence="3 4">
    <name type="scientific">Bacillus mesophilum</name>
    <dbReference type="NCBI Taxonomy" id="1071718"/>
    <lineage>
        <taxon>Bacteria</taxon>
        <taxon>Bacillati</taxon>
        <taxon>Bacillota</taxon>
        <taxon>Bacilli</taxon>
        <taxon>Bacillales</taxon>
        <taxon>Bacillaceae</taxon>
        <taxon>Bacillus</taxon>
    </lineage>
</organism>
<dbReference type="InterPro" id="IPR000160">
    <property type="entry name" value="GGDEF_dom"/>
</dbReference>
<dbReference type="NCBIfam" id="TIGR00254">
    <property type="entry name" value="GGDEF"/>
    <property type="match status" value="1"/>
</dbReference>
<dbReference type="Gene3D" id="3.30.70.270">
    <property type="match status" value="1"/>
</dbReference>
<dbReference type="RefSeq" id="WP_151575527.1">
    <property type="nucleotide sequence ID" value="NZ_WBOT01000007.1"/>
</dbReference>
<reference evidence="3 4" key="1">
    <citation type="journal article" date="2014" name="Arch. Microbiol.">
        <title>Bacillus mesophilum sp. nov., strain IITR-54T, a novel 4-chlorobiphenyl dechlorinating bacterium.</title>
        <authorList>
            <person name="Manickam N."/>
            <person name="Singh N.K."/>
            <person name="Bajaj A."/>
            <person name="Kumar R.M."/>
            <person name="Kaur G."/>
            <person name="Kaur N."/>
            <person name="Bala M."/>
            <person name="Kumar A."/>
            <person name="Mayilraj S."/>
        </authorList>
    </citation>
    <scope>NUCLEOTIDE SEQUENCE [LARGE SCALE GENOMIC DNA]</scope>
    <source>
        <strain evidence="3 4">IITR-54</strain>
    </source>
</reference>
<dbReference type="Gene3D" id="3.30.450.20">
    <property type="entry name" value="PAS domain"/>
    <property type="match status" value="1"/>
</dbReference>
<dbReference type="PANTHER" id="PTHR45138:SF23">
    <property type="entry name" value="SIGNALING PROTEIN"/>
    <property type="match status" value="1"/>
</dbReference>
<dbReference type="GO" id="GO:0005886">
    <property type="term" value="C:plasma membrane"/>
    <property type="evidence" value="ECO:0007669"/>
    <property type="project" value="TreeGrafter"/>
</dbReference>
<feature type="transmembrane region" description="Helical" evidence="1">
    <location>
        <begin position="100"/>
        <end position="118"/>
    </location>
</feature>
<dbReference type="InterPro" id="IPR043128">
    <property type="entry name" value="Rev_trsase/Diguanyl_cyclase"/>
</dbReference>
<dbReference type="NCBIfam" id="TIGR00229">
    <property type="entry name" value="sensory_box"/>
    <property type="match status" value="1"/>
</dbReference>
<evidence type="ECO:0000313" key="3">
    <source>
        <dbReference type="EMBL" id="KAB2330596.1"/>
    </source>
</evidence>
<gene>
    <name evidence="3" type="ORF">F7732_18280</name>
</gene>
<evidence type="ECO:0000256" key="1">
    <source>
        <dbReference type="SAM" id="Phobius"/>
    </source>
</evidence>
<feature type="transmembrane region" description="Helical" evidence="1">
    <location>
        <begin position="182"/>
        <end position="201"/>
    </location>
</feature>
<dbReference type="GO" id="GO:1902201">
    <property type="term" value="P:negative regulation of bacterial-type flagellum-dependent cell motility"/>
    <property type="evidence" value="ECO:0007669"/>
    <property type="project" value="TreeGrafter"/>
</dbReference>
<dbReference type="CDD" id="cd01949">
    <property type="entry name" value="GGDEF"/>
    <property type="match status" value="1"/>
</dbReference>
<keyword evidence="1" id="KW-0472">Membrane</keyword>
<evidence type="ECO:0000259" key="2">
    <source>
        <dbReference type="PROSITE" id="PS50887"/>
    </source>
</evidence>
<protein>
    <submittedName>
        <fullName evidence="3">Diguanylate cyclase</fullName>
    </submittedName>
</protein>
<name>A0A7V7RIZ2_9BACI</name>
<dbReference type="Proteomes" id="UP000441354">
    <property type="component" value="Unassembled WGS sequence"/>
</dbReference>
<dbReference type="GO" id="GO:0052621">
    <property type="term" value="F:diguanylate cyclase activity"/>
    <property type="evidence" value="ECO:0007669"/>
    <property type="project" value="TreeGrafter"/>
</dbReference>
<dbReference type="InterPro" id="IPR050469">
    <property type="entry name" value="Diguanylate_Cyclase"/>
</dbReference>
<dbReference type="OrthoDB" id="9759607at2"/>